<dbReference type="InterPro" id="IPR018247">
    <property type="entry name" value="EF_Hand_1_Ca_BS"/>
</dbReference>
<dbReference type="InterPro" id="IPR042229">
    <property type="entry name" value="Listeria/Bacterioides_rpt_sf"/>
</dbReference>
<dbReference type="CDD" id="cd14256">
    <property type="entry name" value="Dockerin_I"/>
    <property type="match status" value="1"/>
</dbReference>
<dbReference type="AlphaFoldDB" id="A0A1H7J5L2"/>
<dbReference type="PROSITE" id="PS00018">
    <property type="entry name" value="EF_HAND_1"/>
    <property type="match status" value="2"/>
</dbReference>
<dbReference type="GO" id="GO:0000272">
    <property type="term" value="P:polysaccharide catabolic process"/>
    <property type="evidence" value="ECO:0007669"/>
    <property type="project" value="InterPro"/>
</dbReference>
<dbReference type="InterPro" id="IPR016134">
    <property type="entry name" value="Dockerin_dom"/>
</dbReference>
<dbReference type="InterPro" id="IPR002105">
    <property type="entry name" value="Dockerin_1_rpt"/>
</dbReference>
<dbReference type="Proteomes" id="UP000186015">
    <property type="component" value="Unassembled WGS sequence"/>
</dbReference>
<sequence>MNLTFKRITAAVIALTMSAGFIPSICSSFQMFEGTSLTAYAADFNTAKVSNYDELKAAIENEDISTIIVTADINVPCETVKRSTVTTLQLIIDRSLTIESAEGKKFTIKRTAAEGANSGSLTSVFGIKGNGTGDGYNNVATNTVEVELRNIIIDGGAVWSEEGITNTSPHNSGASGRAMIDIYQGAVLNLGDGLELRNSSTTNSTDTTCSDGGTSANYGGAVRVDYTRPHGGGTVNVKAGSVIHDCYANGGWGGALGAYNFAHLNVYGGTIYNCASGHGGAIGCTFRSGTSRDDAATVNMYGGYIHDCYANYRGGAINFDGNTENFVLGGKIENCHASLGGAIAMSDGDVILHLPDAAIGQLTIEGCGESNFTPDYGYSGLGRDSSGSKLDLNDNNVVTISFDAMRSDDDKYASLTITKHLDDEGFWQGNSLGEAFPGDPIQAGYVFDGWYDNKEYNGEPITAQTVFDKDTALYAKWKDHDHEWSYTADKNTITAECTADSICNIKKGLTLTLCAPEALTYDGTAKSAYINDDYNKSAFPDNYVIEYYNGDKKLSAAPVDAGDYTAKITVGNAVAIVDFTVAKAEAKATDKPKALKDLKFNSKEQKLVSAGSSKDGNFVYAVSNSKEQAPDDKAYSVDIPKGKEVGTYFVWFKIKGDKNHLDTKAECVEAVIGERIPLLGDVNNDGKINITDITKIAAHVKGKKLLKNDEFTRADINKDGKITITDITKVAAHVKGKKLIK</sequence>
<dbReference type="EMBL" id="FOAT01000004">
    <property type="protein sequence ID" value="SEK69270.1"/>
    <property type="molecule type" value="Genomic_DNA"/>
</dbReference>
<dbReference type="InterPro" id="IPR036439">
    <property type="entry name" value="Dockerin_dom_sf"/>
</dbReference>
<evidence type="ECO:0000256" key="1">
    <source>
        <dbReference type="ARBA" id="ARBA00004196"/>
    </source>
</evidence>
<organism evidence="3 4">
    <name type="scientific">Ruminococcus albus</name>
    <dbReference type="NCBI Taxonomy" id="1264"/>
    <lineage>
        <taxon>Bacteria</taxon>
        <taxon>Bacillati</taxon>
        <taxon>Bacillota</taxon>
        <taxon>Clostridia</taxon>
        <taxon>Eubacteriales</taxon>
        <taxon>Oscillospiraceae</taxon>
        <taxon>Ruminococcus</taxon>
    </lineage>
</organism>
<reference evidence="3 4" key="1">
    <citation type="submission" date="2016-10" db="EMBL/GenBank/DDBJ databases">
        <authorList>
            <person name="de Groot N.N."/>
        </authorList>
    </citation>
    <scope>NUCLEOTIDE SEQUENCE [LARGE SCALE GENOMIC DNA]</scope>
    <source>
        <strain evidence="3 4">KH2T6</strain>
    </source>
</reference>
<evidence type="ECO:0000313" key="3">
    <source>
        <dbReference type="EMBL" id="SEK69270.1"/>
    </source>
</evidence>
<dbReference type="SUPFAM" id="SSF51126">
    <property type="entry name" value="Pectin lyase-like"/>
    <property type="match status" value="1"/>
</dbReference>
<dbReference type="SUPFAM" id="SSF63446">
    <property type="entry name" value="Type I dockerin domain"/>
    <property type="match status" value="1"/>
</dbReference>
<feature type="domain" description="Dockerin" evidence="2">
    <location>
        <begin position="675"/>
        <end position="741"/>
    </location>
</feature>
<evidence type="ECO:0000313" key="4">
    <source>
        <dbReference type="Proteomes" id="UP000186015"/>
    </source>
</evidence>
<name>A0A1H7J5L2_RUMAL</name>
<accession>A0A1H7J5L2</accession>
<dbReference type="PROSITE" id="PS51766">
    <property type="entry name" value="DOCKERIN"/>
    <property type="match status" value="1"/>
</dbReference>
<dbReference type="Pfam" id="PF09479">
    <property type="entry name" value="Flg_new"/>
    <property type="match status" value="1"/>
</dbReference>
<dbReference type="Pfam" id="PF20585">
    <property type="entry name" value="Pectate_lyase_5"/>
    <property type="match status" value="1"/>
</dbReference>
<dbReference type="Pfam" id="PF00404">
    <property type="entry name" value="Dockerin_1"/>
    <property type="match status" value="1"/>
</dbReference>
<dbReference type="NCBIfam" id="TIGR02543">
    <property type="entry name" value="List_Bact_rpt"/>
    <property type="match status" value="1"/>
</dbReference>
<dbReference type="InterPro" id="IPR011050">
    <property type="entry name" value="Pectin_lyase_fold/virulence"/>
</dbReference>
<evidence type="ECO:0000259" key="2">
    <source>
        <dbReference type="PROSITE" id="PS51766"/>
    </source>
</evidence>
<dbReference type="GO" id="GO:0030313">
    <property type="term" value="C:cell envelope"/>
    <property type="evidence" value="ECO:0007669"/>
    <property type="project" value="UniProtKB-SubCell"/>
</dbReference>
<dbReference type="OrthoDB" id="1819715at2"/>
<dbReference type="RefSeq" id="WP_074831645.1">
    <property type="nucleotide sequence ID" value="NZ_FOAT01000004.1"/>
</dbReference>
<gene>
    <name evidence="3" type="ORF">SAMN05216469_104203</name>
</gene>
<comment type="subcellular location">
    <subcellularLocation>
        <location evidence="1">Cell envelope</location>
    </subcellularLocation>
</comment>
<dbReference type="GO" id="GO:0004553">
    <property type="term" value="F:hydrolase activity, hydrolyzing O-glycosyl compounds"/>
    <property type="evidence" value="ECO:0007669"/>
    <property type="project" value="InterPro"/>
</dbReference>
<protein>
    <submittedName>
        <fullName evidence="3">Listeria/Bacterioides repeat-containing protein</fullName>
    </submittedName>
</protein>
<proteinExistence type="predicted"/>
<dbReference type="Gene3D" id="2.60.40.4270">
    <property type="entry name" value="Listeria-Bacteroides repeat domain"/>
    <property type="match status" value="1"/>
</dbReference>
<dbReference type="InterPro" id="IPR046776">
    <property type="entry name" value="Pectate_lyase_5"/>
</dbReference>
<dbReference type="Gene3D" id="1.10.1330.10">
    <property type="entry name" value="Dockerin domain"/>
    <property type="match status" value="1"/>
</dbReference>
<dbReference type="InterPro" id="IPR013378">
    <property type="entry name" value="InlB-like_B-rpt"/>
</dbReference>